<dbReference type="EMBL" id="CP002039">
    <property type="protein sequence ID" value="ADJ62720.1"/>
    <property type="molecule type" value="Genomic_DNA"/>
</dbReference>
<gene>
    <name evidence="2" type="ordered locus">Hsero_1203</name>
</gene>
<reference evidence="2 3" key="1">
    <citation type="submission" date="2010-04" db="EMBL/GenBank/DDBJ databases">
        <title>The genome of Herbaspirillum seropedicae SmR1, an endophytic, nitrogen-fixing, plant-growth promoting beta-Proteobacteria.</title>
        <authorList>
            <person name="Pedrosa F.O."/>
            <person name="Monteiro R.A."/>
            <person name="Wassem R."/>
            <person name="Cruz L.M."/>
            <person name="Ayub R.A."/>
            <person name="Colauto N.B."/>
            <person name="Fernandez M.A."/>
            <person name="Fungaro M.H.P."/>
            <person name="Grisard E.C."/>
            <person name="Hungria M."/>
            <person name="Madeira H.M.F."/>
            <person name="Nodari R.O."/>
            <person name="Osaku C.A."/>
            <person name="Petzl-Erler M.L."/>
            <person name="Terenzi H."/>
            <person name="Vieira L.G.E."/>
            <person name="Almeida M.I.M."/>
            <person name="Alves L.R."/>
            <person name="Arantes O.M.N."/>
            <person name="Balsanelli E."/>
            <person name="Barcellos F.G."/>
            <person name="Baura V.A."/>
            <person name="Binde D.R."/>
            <person name="Campo R.J."/>
            <person name="Chubatsu L.S."/>
            <person name="Chueire L.M.O."/>
            <person name="Ciferri R.R."/>
            <person name="Correa L.C."/>
            <person name="da Conceicao Silva J.L."/>
            <person name="Dabul A.N.G."/>
            <person name="Dambros B.P."/>
            <person name="Faoro H."/>
            <person name="Favetti A."/>
            <person name="Friedermann G."/>
            <person name="Furlaneto M.C."/>
            <person name="Gasques L.S."/>
            <person name="Gimenes C.C.T."/>
            <person name="Gioppo N.M.R."/>
            <person name="Glienke-Blanco C."/>
            <person name="Godoy L.P."/>
            <person name="Guerra M.P."/>
            <person name="Karp S."/>
            <person name="Kava-Cordeiro V."/>
            <person name="Margarido V.P."/>
            <person name="Mathioni S.M."/>
            <person name="Menck-Soares M.A."/>
            <person name="Murace N.K."/>
            <person name="Nicolas M.F."/>
            <person name="Oliveira C.E.C."/>
            <person name="Pagnan N.A.B."/>
            <person name="Pamphile J.A."/>
            <person name="Patussi E.V."/>
            <person name="Pereira L.F.P."/>
            <person name="Pereira-Ferrari L."/>
            <person name="Pinto F.G.S."/>
            <person name="Precoma C."/>
            <person name="Prioli A.J."/>
            <person name="Prioli S.M.A.P."/>
            <person name="Raittz R.T."/>
            <person name="Ramos H.J.O."/>
            <person name="Ribeiro E.M.S.F."/>
            <person name="Rigo L.U."/>
            <person name="Rocha C.L.M.S.C."/>
            <person name="Rocha S.N."/>
            <person name="Santos K."/>
            <person name="Satori D."/>
            <person name="Silva A.G."/>
            <person name="Simao R.C.G."/>
            <person name="Soares M.A.M."/>
            <person name="Souza E.M."/>
            <person name="Steffens M.B.R."/>
            <person name="Steindel M."/>
            <person name="Tadra-Sfeir M.Z."/>
            <person name="Takahashi E.K."/>
            <person name="Torres R.A."/>
            <person name="Valle J.S."/>
            <person name="Vernal J.I."/>
            <person name="Vilas-Boas L.A."/>
            <person name="Watanabe M.A.E."/>
            <person name="Weiss V.A."/>
            <person name="Yates M.A."/>
            <person name="Souza E.M."/>
        </authorList>
    </citation>
    <scope>NUCLEOTIDE SEQUENCE [LARGE SCALE GENOMIC DNA]</scope>
    <source>
        <strain evidence="2 3">SmR1</strain>
    </source>
</reference>
<evidence type="ECO:0000256" key="1">
    <source>
        <dbReference type="SAM" id="MobiDB-lite"/>
    </source>
</evidence>
<name>D8J1U9_HERSS</name>
<sequence>MQPVCTSKGKRNSDTWTWPRASAPGPCTMPYWCTVQADGTRQAPRRRSIVISRSLRSDRA</sequence>
<dbReference type="Proteomes" id="UP000000329">
    <property type="component" value="Chromosome"/>
</dbReference>
<organism evidence="2 3">
    <name type="scientific">Herbaspirillum seropedicae (strain SmR1)</name>
    <dbReference type="NCBI Taxonomy" id="757424"/>
    <lineage>
        <taxon>Bacteria</taxon>
        <taxon>Pseudomonadati</taxon>
        <taxon>Pseudomonadota</taxon>
        <taxon>Betaproteobacteria</taxon>
        <taxon>Burkholderiales</taxon>
        <taxon>Oxalobacteraceae</taxon>
        <taxon>Herbaspirillum</taxon>
    </lineage>
</organism>
<accession>D8J1U9</accession>
<dbReference type="HOGENOM" id="CLU_2935235_0_0_4"/>
<feature type="region of interest" description="Disordered" evidence="1">
    <location>
        <begin position="1"/>
        <end position="25"/>
    </location>
</feature>
<dbReference type="KEGG" id="hse:Hsero_1203"/>
<keyword evidence="3" id="KW-1185">Reference proteome</keyword>
<dbReference type="AlphaFoldDB" id="D8J1U9"/>
<evidence type="ECO:0000313" key="3">
    <source>
        <dbReference type="Proteomes" id="UP000000329"/>
    </source>
</evidence>
<protein>
    <submittedName>
        <fullName evidence="2">Uncharacterized protein</fullName>
    </submittedName>
</protein>
<proteinExistence type="predicted"/>
<evidence type="ECO:0000313" key="2">
    <source>
        <dbReference type="EMBL" id="ADJ62720.1"/>
    </source>
</evidence>